<protein>
    <submittedName>
        <fullName evidence="3">UDP-N-acetylglucosamine 2-epimerase (Non-hydrolyzing)</fullName>
        <ecNumber evidence="3">5.1.3.14</ecNumber>
    </submittedName>
</protein>
<evidence type="ECO:0000313" key="4">
    <source>
        <dbReference type="Proteomes" id="UP000468327"/>
    </source>
</evidence>
<gene>
    <name evidence="3" type="ORF">GO738_11575</name>
</gene>
<reference evidence="3 4" key="1">
    <citation type="submission" date="2019-11" db="EMBL/GenBank/DDBJ databases">
        <title>Whole genome shotgun sequencing (WGS) data from Adlercreutzia equolifaciens ResAG-91, Eggerthella lenta MRI-F36, MRI-F37, MRI-F40, ResAG-49, ResAG-88, ResAG-121, ResAG-145, and Gordonibacter sp. ResAG-5, ResAG-26, ResAG-43, ResAG-50, ResAG-59.</title>
        <authorList>
            <person name="Stoll D.A."/>
            <person name="Danylec N."/>
            <person name="Franz C.M.A.P."/>
            <person name="Huch M."/>
        </authorList>
    </citation>
    <scope>NUCLEOTIDE SEQUENCE [LARGE SCALE GENOMIC DNA]</scope>
    <source>
        <strain evidence="3 4">ResAG-59</strain>
    </source>
</reference>
<dbReference type="EMBL" id="WPOC01000021">
    <property type="protein sequence ID" value="MVN15969.1"/>
    <property type="molecule type" value="Genomic_DNA"/>
</dbReference>
<sequence length="362" mass="39513">MRKLLTVVGARPQFVKAAMVSHAITKASDLDEVLIHTGQHYDYGMSQAFFDQLDIPQPRVNLGISGGSHAQMTARMMASLEETMLGEAPDAVLLYGDTNSTLAAALVAAKLHIPVVHVEAGARTRSLTNPEEVNRICADHISSLLLTCTEANLRNLALENLAERAAFAGDPMYDAFSCYSARAQRPALVELGDGSSVDVPEAFYYLTCHREENTVEEKSLQGILEAMQSLDAPVVYPVHPRSKAAVMAFVARGDFDNILPVEPVGYLESIWLVTHARQVVTDSGGLQREAFFAAVKCTTVLNFEVWPETMVAGRNILAKPNKDSILEAMGVEQVVDEAYQPFGNARAANNIVDHIVEFLEVR</sequence>
<dbReference type="EC" id="5.1.3.14" evidence="3"/>
<evidence type="ECO:0000256" key="1">
    <source>
        <dbReference type="RuleBase" id="RU003513"/>
    </source>
</evidence>
<keyword evidence="1 3" id="KW-0413">Isomerase</keyword>
<dbReference type="InterPro" id="IPR029767">
    <property type="entry name" value="WecB-like"/>
</dbReference>
<keyword evidence="4" id="KW-1185">Reference proteome</keyword>
<accession>A0A6N8IJ81</accession>
<proteinExistence type="inferred from homology"/>
<dbReference type="Pfam" id="PF02350">
    <property type="entry name" value="Epimerase_2"/>
    <property type="match status" value="1"/>
</dbReference>
<dbReference type="SUPFAM" id="SSF53756">
    <property type="entry name" value="UDP-Glycosyltransferase/glycogen phosphorylase"/>
    <property type="match status" value="1"/>
</dbReference>
<dbReference type="GO" id="GO:0008761">
    <property type="term" value="F:UDP-N-acetylglucosamine 2-epimerase activity"/>
    <property type="evidence" value="ECO:0007669"/>
    <property type="project" value="UniProtKB-EC"/>
</dbReference>
<comment type="caution">
    <text evidence="3">The sequence shown here is derived from an EMBL/GenBank/DDBJ whole genome shotgun (WGS) entry which is preliminary data.</text>
</comment>
<comment type="similarity">
    <text evidence="1">Belongs to the UDP-N-acetylglucosamine 2-epimerase family.</text>
</comment>
<name>A0A6N8IJ81_9ACTN</name>
<evidence type="ECO:0000259" key="2">
    <source>
        <dbReference type="Pfam" id="PF02350"/>
    </source>
</evidence>
<feature type="domain" description="UDP-N-acetylglucosamine 2-epimerase" evidence="2">
    <location>
        <begin position="23"/>
        <end position="355"/>
    </location>
</feature>
<dbReference type="CDD" id="cd03786">
    <property type="entry name" value="GTB_UDP-GlcNAc_2-Epimerase"/>
    <property type="match status" value="1"/>
</dbReference>
<evidence type="ECO:0000313" key="3">
    <source>
        <dbReference type="EMBL" id="MVN15969.1"/>
    </source>
</evidence>
<dbReference type="InterPro" id="IPR003331">
    <property type="entry name" value="UDP_GlcNAc_Epimerase_2_dom"/>
</dbReference>
<dbReference type="Proteomes" id="UP000468327">
    <property type="component" value="Unassembled WGS sequence"/>
</dbReference>
<dbReference type="RefSeq" id="WP_087192015.1">
    <property type="nucleotide sequence ID" value="NZ_DBEZYS010000037.1"/>
</dbReference>
<dbReference type="PANTHER" id="PTHR43174:SF1">
    <property type="entry name" value="UDP-N-ACETYLGLUCOSAMINE 2-EPIMERASE"/>
    <property type="match status" value="1"/>
</dbReference>
<dbReference type="AlphaFoldDB" id="A0A6N8IJ81"/>
<organism evidence="3 4">
    <name type="scientific">Gordonibacter urolithinfaciens</name>
    <dbReference type="NCBI Taxonomy" id="1335613"/>
    <lineage>
        <taxon>Bacteria</taxon>
        <taxon>Bacillati</taxon>
        <taxon>Actinomycetota</taxon>
        <taxon>Coriobacteriia</taxon>
        <taxon>Eggerthellales</taxon>
        <taxon>Eggerthellaceae</taxon>
        <taxon>Gordonibacter</taxon>
    </lineage>
</organism>
<dbReference type="Gene3D" id="3.40.50.2000">
    <property type="entry name" value="Glycogen Phosphorylase B"/>
    <property type="match status" value="2"/>
</dbReference>
<dbReference type="PANTHER" id="PTHR43174">
    <property type="entry name" value="UDP-N-ACETYLGLUCOSAMINE 2-EPIMERASE"/>
    <property type="match status" value="1"/>
</dbReference>
<dbReference type="NCBIfam" id="TIGR00236">
    <property type="entry name" value="wecB"/>
    <property type="match status" value="1"/>
</dbReference>